<proteinExistence type="predicted"/>
<protein>
    <submittedName>
        <fullName evidence="1">Uncharacterized protein</fullName>
    </submittedName>
</protein>
<sequence>MLPSVEAKEHLHEVWTHVLSSYLCAESTFWEEMVIAISSIARNLGELLHDNYCARLWKQTQLAWREGHNGVKLQFLLRLSKLRYIELLSSSWLRLQRRESGYSAFPPQATYLPLCWRPKFTLGALIAWSRFRWISSAAMHIQLGYRPICGSLSGAYQ</sequence>
<name>A0A8E2E125_9PEZI</name>
<evidence type="ECO:0000313" key="1">
    <source>
        <dbReference type="EMBL" id="OCK75293.1"/>
    </source>
</evidence>
<organism evidence="1 2">
    <name type="scientific">Lepidopterella palustris CBS 459.81</name>
    <dbReference type="NCBI Taxonomy" id="1314670"/>
    <lineage>
        <taxon>Eukaryota</taxon>
        <taxon>Fungi</taxon>
        <taxon>Dikarya</taxon>
        <taxon>Ascomycota</taxon>
        <taxon>Pezizomycotina</taxon>
        <taxon>Dothideomycetes</taxon>
        <taxon>Pleosporomycetidae</taxon>
        <taxon>Mytilinidiales</taxon>
        <taxon>Argynnaceae</taxon>
        <taxon>Lepidopterella</taxon>
    </lineage>
</organism>
<keyword evidence="2" id="KW-1185">Reference proteome</keyword>
<dbReference type="EMBL" id="KV745336">
    <property type="protein sequence ID" value="OCK75293.1"/>
    <property type="molecule type" value="Genomic_DNA"/>
</dbReference>
<dbReference type="AlphaFoldDB" id="A0A8E2E125"/>
<reference evidence="1 2" key="1">
    <citation type="journal article" date="2016" name="Nat. Commun.">
        <title>Ectomycorrhizal ecology is imprinted in the genome of the dominant symbiotic fungus Cenococcum geophilum.</title>
        <authorList>
            <consortium name="DOE Joint Genome Institute"/>
            <person name="Peter M."/>
            <person name="Kohler A."/>
            <person name="Ohm R.A."/>
            <person name="Kuo A."/>
            <person name="Krutzmann J."/>
            <person name="Morin E."/>
            <person name="Arend M."/>
            <person name="Barry K.W."/>
            <person name="Binder M."/>
            <person name="Choi C."/>
            <person name="Clum A."/>
            <person name="Copeland A."/>
            <person name="Grisel N."/>
            <person name="Haridas S."/>
            <person name="Kipfer T."/>
            <person name="LaButti K."/>
            <person name="Lindquist E."/>
            <person name="Lipzen A."/>
            <person name="Maire R."/>
            <person name="Meier B."/>
            <person name="Mihaltcheva S."/>
            <person name="Molinier V."/>
            <person name="Murat C."/>
            <person name="Poggeler S."/>
            <person name="Quandt C.A."/>
            <person name="Sperisen C."/>
            <person name="Tritt A."/>
            <person name="Tisserant E."/>
            <person name="Crous P.W."/>
            <person name="Henrissat B."/>
            <person name="Nehls U."/>
            <person name="Egli S."/>
            <person name="Spatafora J.W."/>
            <person name="Grigoriev I.V."/>
            <person name="Martin F.M."/>
        </authorList>
    </citation>
    <scope>NUCLEOTIDE SEQUENCE [LARGE SCALE GENOMIC DNA]</scope>
    <source>
        <strain evidence="1 2">CBS 459.81</strain>
    </source>
</reference>
<gene>
    <name evidence="1" type="ORF">K432DRAFT_308866</name>
</gene>
<evidence type="ECO:0000313" key="2">
    <source>
        <dbReference type="Proteomes" id="UP000250266"/>
    </source>
</evidence>
<accession>A0A8E2E125</accession>
<dbReference type="Proteomes" id="UP000250266">
    <property type="component" value="Unassembled WGS sequence"/>
</dbReference>